<dbReference type="Proteomes" id="UP001375743">
    <property type="component" value="Unassembled WGS sequence"/>
</dbReference>
<evidence type="ECO:0000256" key="1">
    <source>
        <dbReference type="SAM" id="Phobius"/>
    </source>
</evidence>
<accession>A0ABU8XN84</accession>
<comment type="caution">
    <text evidence="2">The sequence shown here is derived from an EMBL/GenBank/DDBJ whole genome shotgun (WGS) entry which is preliminary data.</text>
</comment>
<protein>
    <submittedName>
        <fullName evidence="2">Uncharacterized protein</fullName>
    </submittedName>
</protein>
<organism evidence="2 3">
    <name type="scientific">Benzoatithermus flavus</name>
    <dbReference type="NCBI Taxonomy" id="3108223"/>
    <lineage>
        <taxon>Bacteria</taxon>
        <taxon>Pseudomonadati</taxon>
        <taxon>Pseudomonadota</taxon>
        <taxon>Alphaproteobacteria</taxon>
        <taxon>Geminicoccales</taxon>
        <taxon>Geminicoccaceae</taxon>
        <taxon>Benzoatithermus</taxon>
    </lineage>
</organism>
<evidence type="ECO:0000313" key="3">
    <source>
        <dbReference type="Proteomes" id="UP001375743"/>
    </source>
</evidence>
<name>A0ABU8XN84_9PROT</name>
<keyword evidence="1" id="KW-0472">Membrane</keyword>
<keyword evidence="1" id="KW-1133">Transmembrane helix</keyword>
<dbReference type="EMBL" id="JBBLZC010000004">
    <property type="protein sequence ID" value="MEK0082632.1"/>
    <property type="molecule type" value="Genomic_DNA"/>
</dbReference>
<reference evidence="2 3" key="1">
    <citation type="submission" date="2024-01" db="EMBL/GenBank/DDBJ databases">
        <title>Multi-omics insights into the function and evolution of sodium benzoate biodegradation pathways in Benzoatithermus flavus gen. nov., sp. nov. from hot spring.</title>
        <authorList>
            <person name="Hu C.-J."/>
            <person name="Li W.-J."/>
        </authorList>
    </citation>
    <scope>NUCLEOTIDE SEQUENCE [LARGE SCALE GENOMIC DNA]</scope>
    <source>
        <strain evidence="2 3">SYSU G07066</strain>
    </source>
</reference>
<sequence length="75" mass="7915">MTVYAVIVAAMYLNTALGLVVGSAVGVLMFRLLRPLGVGWTVRRLAVGPLPDGMRLTSGMTGTVVVEPKEERKGA</sequence>
<proteinExistence type="predicted"/>
<keyword evidence="1" id="KW-0812">Transmembrane</keyword>
<keyword evidence="3" id="KW-1185">Reference proteome</keyword>
<feature type="transmembrane region" description="Helical" evidence="1">
    <location>
        <begin position="6"/>
        <end position="33"/>
    </location>
</feature>
<gene>
    <name evidence="2" type="ORF">U1T56_05685</name>
</gene>
<evidence type="ECO:0000313" key="2">
    <source>
        <dbReference type="EMBL" id="MEK0082632.1"/>
    </source>
</evidence>
<dbReference type="RefSeq" id="WP_418158481.1">
    <property type="nucleotide sequence ID" value="NZ_JBBLZC010000004.1"/>
</dbReference>